<keyword evidence="2" id="KW-0560">Oxidoreductase</keyword>
<dbReference type="AlphaFoldDB" id="A0AAN7DTV1"/>
<dbReference type="GO" id="GO:0016491">
    <property type="term" value="F:oxidoreductase activity"/>
    <property type="evidence" value="ECO:0007669"/>
    <property type="project" value="UniProtKB-KW"/>
</dbReference>
<comment type="similarity">
    <text evidence="1">Belongs to the short-chain dehydrogenases/reductases (SDR) family.</text>
</comment>
<evidence type="ECO:0000256" key="2">
    <source>
        <dbReference type="ARBA" id="ARBA00023002"/>
    </source>
</evidence>
<evidence type="ECO:0000313" key="3">
    <source>
        <dbReference type="EMBL" id="KAK4542640.1"/>
    </source>
</evidence>
<dbReference type="SUPFAM" id="SSF51735">
    <property type="entry name" value="NAD(P)-binding Rossmann-fold domains"/>
    <property type="match status" value="1"/>
</dbReference>
<dbReference type="PANTHER" id="PTHR24320">
    <property type="entry name" value="RETINOL DEHYDROGENASE"/>
    <property type="match status" value="1"/>
</dbReference>
<reference evidence="3 4" key="1">
    <citation type="journal article" date="2023" name="G3 (Bethesda)">
        <title>A haplotype-resolved chromosome-scale genome for Quercus rubra L. provides insights into the genetics of adaptive traits for red oak species.</title>
        <authorList>
            <person name="Kapoor B."/>
            <person name="Jenkins J."/>
            <person name="Schmutz J."/>
            <person name="Zhebentyayeva T."/>
            <person name="Kuelheim C."/>
            <person name="Coggeshall M."/>
            <person name="Heim C."/>
            <person name="Lasky J.R."/>
            <person name="Leites L."/>
            <person name="Islam-Faridi N."/>
            <person name="Romero-Severson J."/>
            <person name="DeLeo V.L."/>
            <person name="Lucas S.M."/>
            <person name="Lazic D."/>
            <person name="Gailing O."/>
            <person name="Carlson J."/>
            <person name="Staton M."/>
        </authorList>
    </citation>
    <scope>NUCLEOTIDE SEQUENCE [LARGE SCALE GENOMIC DNA]</scope>
    <source>
        <strain evidence="3">Pseudo-F2</strain>
    </source>
</reference>
<dbReference type="InterPro" id="IPR036291">
    <property type="entry name" value="NAD(P)-bd_dom_sf"/>
</dbReference>
<dbReference type="Gene3D" id="3.40.50.720">
    <property type="entry name" value="NAD(P)-binding Rossmann-like Domain"/>
    <property type="match status" value="1"/>
</dbReference>
<organism evidence="3 4">
    <name type="scientific">Quercus rubra</name>
    <name type="common">Northern red oak</name>
    <name type="synonym">Quercus borealis</name>
    <dbReference type="NCBI Taxonomy" id="3512"/>
    <lineage>
        <taxon>Eukaryota</taxon>
        <taxon>Viridiplantae</taxon>
        <taxon>Streptophyta</taxon>
        <taxon>Embryophyta</taxon>
        <taxon>Tracheophyta</taxon>
        <taxon>Spermatophyta</taxon>
        <taxon>Magnoliopsida</taxon>
        <taxon>eudicotyledons</taxon>
        <taxon>Gunneridae</taxon>
        <taxon>Pentapetalae</taxon>
        <taxon>rosids</taxon>
        <taxon>fabids</taxon>
        <taxon>Fagales</taxon>
        <taxon>Fagaceae</taxon>
        <taxon>Quercus</taxon>
    </lineage>
</organism>
<accession>A0AAN7DTV1</accession>
<proteinExistence type="inferred from homology"/>
<dbReference type="EMBL" id="JAXUIC010000357">
    <property type="protein sequence ID" value="KAK4542640.1"/>
    <property type="molecule type" value="Genomic_DNA"/>
</dbReference>
<gene>
    <name evidence="3" type="ORF">RGQ29_033183</name>
</gene>
<keyword evidence="4" id="KW-1185">Reference proteome</keyword>
<evidence type="ECO:0000256" key="1">
    <source>
        <dbReference type="ARBA" id="ARBA00006484"/>
    </source>
</evidence>
<dbReference type="Proteomes" id="UP001324115">
    <property type="component" value="Unassembled WGS sequence"/>
</dbReference>
<dbReference type="PANTHER" id="PTHR24320:SF227">
    <property type="entry name" value="RETINOL DEHYDROGENASE 11"/>
    <property type="match status" value="1"/>
</dbReference>
<protein>
    <submittedName>
        <fullName evidence="3">Uncharacterized protein</fullName>
    </submittedName>
</protein>
<sequence length="202" mass="22331">MMATNYIGAFCLTKLLLPLLRNSPVPSRIVNVTSFTHRNVFNMQVDKETVSGNCFSRTKPYPCAHIYENSKLCLLLFSYELHRQLSSMEKSHRVSVIAVDPGVVETKIMREVPSCLSCVAFTVLKLLSLLQSPEKGIRSVLDAALAPPDISGVYLFGGKGRTVNSSALSQNRKLAQELWTTSCDLFLQSQLAVKVKETSTST</sequence>
<comment type="caution">
    <text evidence="3">The sequence shown here is derived from an EMBL/GenBank/DDBJ whole genome shotgun (WGS) entry which is preliminary data.</text>
</comment>
<name>A0AAN7DTV1_QUERU</name>
<evidence type="ECO:0000313" key="4">
    <source>
        <dbReference type="Proteomes" id="UP001324115"/>
    </source>
</evidence>